<dbReference type="GO" id="GO:0015165">
    <property type="term" value="F:pyrimidine nucleotide-sugar transmembrane transporter activity"/>
    <property type="evidence" value="ECO:0007669"/>
    <property type="project" value="InterPro"/>
</dbReference>
<dbReference type="GO" id="GO:0000139">
    <property type="term" value="C:Golgi membrane"/>
    <property type="evidence" value="ECO:0007669"/>
    <property type="project" value="InterPro"/>
</dbReference>
<evidence type="ECO:0000256" key="3">
    <source>
        <dbReference type="ARBA" id="ARBA00022692"/>
    </source>
</evidence>
<dbReference type="PANTHER" id="PTHR10231">
    <property type="entry name" value="NUCLEOTIDE-SUGAR TRANSMEMBRANE TRANSPORTER"/>
    <property type="match status" value="1"/>
</dbReference>
<dbReference type="EMBL" id="JAIWYP010000001">
    <property type="protein sequence ID" value="KAH3880417.1"/>
    <property type="molecule type" value="Genomic_DNA"/>
</dbReference>
<evidence type="ECO:0000313" key="8">
    <source>
        <dbReference type="Proteomes" id="UP000828390"/>
    </source>
</evidence>
<evidence type="ECO:0000256" key="1">
    <source>
        <dbReference type="ARBA" id="ARBA00004141"/>
    </source>
</evidence>
<feature type="transmembrane region" description="Helical" evidence="6">
    <location>
        <begin position="28"/>
        <end position="48"/>
    </location>
</feature>
<name>A0A9D4MMM5_DREPO</name>
<keyword evidence="8" id="KW-1185">Reference proteome</keyword>
<keyword evidence="3 6" id="KW-0812">Transmembrane</keyword>
<feature type="transmembrane region" description="Helical" evidence="6">
    <location>
        <begin position="60"/>
        <end position="81"/>
    </location>
</feature>
<dbReference type="Proteomes" id="UP000828390">
    <property type="component" value="Unassembled WGS sequence"/>
</dbReference>
<dbReference type="InterPro" id="IPR007271">
    <property type="entry name" value="Nuc_sug_transpt"/>
</dbReference>
<dbReference type="Pfam" id="PF04142">
    <property type="entry name" value="Nuc_sug_transp"/>
    <property type="match status" value="1"/>
</dbReference>
<evidence type="ECO:0000256" key="2">
    <source>
        <dbReference type="ARBA" id="ARBA00022597"/>
    </source>
</evidence>
<dbReference type="AlphaFoldDB" id="A0A9D4MMM5"/>
<keyword evidence="2" id="KW-0762">Sugar transport</keyword>
<accession>A0A9D4MMM5</accession>
<feature type="transmembrane region" description="Helical" evidence="6">
    <location>
        <begin position="105"/>
        <end position="123"/>
    </location>
</feature>
<organism evidence="7 8">
    <name type="scientific">Dreissena polymorpha</name>
    <name type="common">Zebra mussel</name>
    <name type="synonym">Mytilus polymorpha</name>
    <dbReference type="NCBI Taxonomy" id="45954"/>
    <lineage>
        <taxon>Eukaryota</taxon>
        <taxon>Metazoa</taxon>
        <taxon>Spiralia</taxon>
        <taxon>Lophotrochozoa</taxon>
        <taxon>Mollusca</taxon>
        <taxon>Bivalvia</taxon>
        <taxon>Autobranchia</taxon>
        <taxon>Heteroconchia</taxon>
        <taxon>Euheterodonta</taxon>
        <taxon>Imparidentia</taxon>
        <taxon>Neoheterodontei</taxon>
        <taxon>Myida</taxon>
        <taxon>Dreissenoidea</taxon>
        <taxon>Dreissenidae</taxon>
        <taxon>Dreissena</taxon>
    </lineage>
</organism>
<keyword evidence="4 6" id="KW-1133">Transmembrane helix</keyword>
<evidence type="ECO:0000256" key="5">
    <source>
        <dbReference type="ARBA" id="ARBA00023136"/>
    </source>
</evidence>
<keyword evidence="5 6" id="KW-0472">Membrane</keyword>
<comment type="caution">
    <text evidence="7">The sequence shown here is derived from an EMBL/GenBank/DDBJ whole genome shotgun (WGS) entry which is preliminary data.</text>
</comment>
<keyword evidence="2" id="KW-0813">Transport</keyword>
<comment type="subcellular location">
    <subcellularLocation>
        <location evidence="1">Membrane</location>
        <topology evidence="1">Multi-pass membrane protein</topology>
    </subcellularLocation>
</comment>
<proteinExistence type="predicted"/>
<reference evidence="7" key="1">
    <citation type="journal article" date="2019" name="bioRxiv">
        <title>The Genome of the Zebra Mussel, Dreissena polymorpha: A Resource for Invasive Species Research.</title>
        <authorList>
            <person name="McCartney M.A."/>
            <person name="Auch B."/>
            <person name="Kono T."/>
            <person name="Mallez S."/>
            <person name="Zhang Y."/>
            <person name="Obille A."/>
            <person name="Becker A."/>
            <person name="Abrahante J.E."/>
            <person name="Garbe J."/>
            <person name="Badalamenti J.P."/>
            <person name="Herman A."/>
            <person name="Mangelson H."/>
            <person name="Liachko I."/>
            <person name="Sullivan S."/>
            <person name="Sone E.D."/>
            <person name="Koren S."/>
            <person name="Silverstein K.A.T."/>
            <person name="Beckman K.B."/>
            <person name="Gohl D.M."/>
        </authorList>
    </citation>
    <scope>NUCLEOTIDE SEQUENCE</scope>
    <source>
        <strain evidence="7">Duluth1</strain>
        <tissue evidence="7">Whole animal</tissue>
    </source>
</reference>
<gene>
    <name evidence="7" type="ORF">DPMN_004331</name>
</gene>
<evidence type="ECO:0000313" key="7">
    <source>
        <dbReference type="EMBL" id="KAH3880417.1"/>
    </source>
</evidence>
<sequence length="168" mass="18920">MPKDFLKVLEKSHAAAGVFVRASYIVKYISLIALVAQNAMVILVMRYVRTRGGDMFMSTSAVVMSELLKLVSCLLIMFYQLGSVRRCLHHLHENITLQPGDCLKISVPSLVYTLQIILLYFALSNLDAATFQHQITRKTTTRRDKTVIGPKKNLLSYRQSSLKPSQTA</sequence>
<evidence type="ECO:0000256" key="6">
    <source>
        <dbReference type="SAM" id="Phobius"/>
    </source>
</evidence>
<evidence type="ECO:0000256" key="4">
    <source>
        <dbReference type="ARBA" id="ARBA00022989"/>
    </source>
</evidence>
<reference evidence="7" key="2">
    <citation type="submission" date="2020-11" db="EMBL/GenBank/DDBJ databases">
        <authorList>
            <person name="McCartney M.A."/>
            <person name="Auch B."/>
            <person name="Kono T."/>
            <person name="Mallez S."/>
            <person name="Becker A."/>
            <person name="Gohl D.M."/>
            <person name="Silverstein K.A.T."/>
            <person name="Koren S."/>
            <person name="Bechman K.B."/>
            <person name="Herman A."/>
            <person name="Abrahante J.E."/>
            <person name="Garbe J."/>
        </authorList>
    </citation>
    <scope>NUCLEOTIDE SEQUENCE</scope>
    <source>
        <strain evidence="7">Duluth1</strain>
        <tissue evidence="7">Whole animal</tissue>
    </source>
</reference>
<protein>
    <submittedName>
        <fullName evidence="7">Uncharacterized protein</fullName>
    </submittedName>
</protein>